<keyword evidence="9 16" id="KW-1015">Disulfide bond</keyword>
<dbReference type="OrthoDB" id="418245at2759"/>
<dbReference type="AlphaFoldDB" id="A0A8J4U5M6"/>
<reference evidence="24" key="1">
    <citation type="submission" date="2020-07" db="EMBL/GenBank/DDBJ databases">
        <title>Clarias magur genome sequencing, assembly and annotation.</title>
        <authorList>
            <person name="Kushwaha B."/>
            <person name="Kumar R."/>
            <person name="Das P."/>
            <person name="Joshi C.G."/>
            <person name="Kumar D."/>
            <person name="Nagpure N.S."/>
            <person name="Pandey M."/>
            <person name="Agarwal S."/>
            <person name="Srivastava S."/>
            <person name="Singh M."/>
            <person name="Sahoo L."/>
            <person name="Jayasankar P."/>
            <person name="Meher P.K."/>
            <person name="Koringa P.G."/>
            <person name="Iquebal M.A."/>
            <person name="Das S.P."/>
            <person name="Bit A."/>
            <person name="Patnaik S."/>
            <person name="Patel N."/>
            <person name="Shah T.M."/>
            <person name="Hinsu A."/>
            <person name="Jena J.K."/>
        </authorList>
    </citation>
    <scope>NUCLEOTIDE SEQUENCE</scope>
    <source>
        <strain evidence="24">CIFAMagur01</strain>
        <tissue evidence="24">Testis</tissue>
    </source>
</reference>
<feature type="compositionally biased region" description="Polar residues" evidence="18">
    <location>
        <begin position="794"/>
        <end position="807"/>
    </location>
</feature>
<evidence type="ECO:0000256" key="3">
    <source>
        <dbReference type="ARBA" id="ARBA00022525"/>
    </source>
</evidence>
<feature type="domain" description="Link" evidence="23">
    <location>
        <begin position="154"/>
        <end position="249"/>
    </location>
</feature>
<feature type="signal peptide" evidence="19">
    <location>
        <begin position="1"/>
        <end position="21"/>
    </location>
</feature>
<dbReference type="InterPro" id="IPR013106">
    <property type="entry name" value="Ig_V-set"/>
</dbReference>
<evidence type="ECO:0000256" key="14">
    <source>
        <dbReference type="ARBA" id="ARBA00039399"/>
    </source>
</evidence>
<feature type="disulfide bond" evidence="17">
    <location>
        <begin position="200"/>
        <end position="221"/>
    </location>
</feature>
<evidence type="ECO:0000256" key="5">
    <source>
        <dbReference type="ARBA" id="ARBA00022723"/>
    </source>
</evidence>
<keyword evidence="7" id="KW-0677">Repeat</keyword>
<dbReference type="PROSITE" id="PS01241">
    <property type="entry name" value="LINK_1"/>
    <property type="match status" value="1"/>
</dbReference>
<evidence type="ECO:0000256" key="16">
    <source>
        <dbReference type="PROSITE-ProRule" id="PRU00302"/>
    </source>
</evidence>
<keyword evidence="16" id="KW-0768">Sushi</keyword>
<dbReference type="InterPro" id="IPR003599">
    <property type="entry name" value="Ig_sub"/>
</dbReference>
<sequence>MTTFLLLCACLCVFSATLTFGQINDEDSNLSVSIPMEQPLRPMLGGKVVIPCYFQDNTVHDPGAPTLAPLSQRIKWSYIIKGKISLILVALGGTVHIEPDYVDRLTMVNYPSVPTDATVELSELRSSDSGTYRCEVIQDTEDNYDSVEMQVQGIVFHYRAITSRYTLTFEMAKAACIQNSAVIATPEQLQAAYDDGFHQCDAGWLSDRTVRYPIHEPREPCYGDKENFPGVRTYGIRDDNETYDVYCFAEKMSGRVFYSMSMTKFTFSEASEQCGKLGAQLATTGQIYMAWKNGMDVCNAGWLADGSVRYPINIARPQCGGGLLGVRTVYRFPNQTGFPDPDTHYDAICYEGEDKIPSPYPSVPDVHVTTDFYSPGTDMTTDLYSQVPDISMTTDADFSVGTETSSPIAYHESDTTKDDEARGGVFVTHAPWVTTMVPSTSFRPTVEETVDEEIIAVDKAQPNLGHEVPSVSIGDVFDVNSQANLTYEEAADYCLSQNATLASPDELYAAWNQGFHNCHPGWLSDGSVRYAVQLPEVSCDVNETGIYIIYDNSDQTRFPDPSSRYDAYCIRESVAERGNESGSGLPSAEGSSSGSPSGDVSGSGIDSAEGPIVVSGSGLPSVEGSSSGDEYGTSIDSTEGSSSGLPSGYGSSIGVSTAEGSTSGLPSSEGSGNAISSGSLSGSGDHGSAIIVILKESVDMESAEGSAIGGSLEAKEGSAIFSSTGMVSGDLSGHHSGSGDVSGSGQYSSGSGGLPSSSGETITLVDDLTTYMASPRPTTEQEFVGGQPEISGFSGITSGSEFSGTPTSDIISGSGFSGMSSGDITSGSGFSGVHPGDVLSGSGSSEAPSSDILSESGLSGVSSGDFINAPGLPREVIMGLKPSPSTTIVTSINSTTSSPLTLHLTPATVEQPTVIEARGCTGDWVEFEGSCYLHVGERKNWTNAEQHCRELNSHLLSITSQQEQMFFNNRDYQWIGLTDRGQPNEFHWTDGSPLEFVNWSPNQPDFYDVAERCVAMAGHETGLWTADICSYYLPFTCKIRFVECTTPPDVENARMLGNSGEHYPVNSIIRYQCDPGFTQRHHSVIRCMPDGHWEEPKVECVQNPTTYRQKRSLKRHSKAVSRRT</sequence>
<dbReference type="PANTHER" id="PTHR22804">
    <property type="entry name" value="AGGRECAN/VERSICAN PROTEOGLYCAN"/>
    <property type="match status" value="1"/>
</dbReference>
<evidence type="ECO:0000256" key="10">
    <source>
        <dbReference type="ARBA" id="ARBA00023180"/>
    </source>
</evidence>
<comment type="caution">
    <text evidence="24">The sequence shown here is derived from an EMBL/GenBank/DDBJ whole genome shotgun (WGS) entry which is preliminary data.</text>
</comment>
<feature type="chain" id="PRO_5035233508" description="Aggrecan core protein" evidence="19">
    <location>
        <begin position="22"/>
        <end position="1124"/>
    </location>
</feature>
<comment type="subcellular location">
    <subcellularLocation>
        <location evidence="1">Secreted</location>
        <location evidence="1">Extracellular space</location>
        <location evidence="1">Extracellular matrix</location>
    </subcellularLocation>
</comment>
<evidence type="ECO:0000256" key="4">
    <source>
        <dbReference type="ARBA" id="ARBA00022530"/>
    </source>
</evidence>
<evidence type="ECO:0000256" key="19">
    <source>
        <dbReference type="SAM" id="SignalP"/>
    </source>
</evidence>
<evidence type="ECO:0000259" key="23">
    <source>
        <dbReference type="PROSITE" id="PS50963"/>
    </source>
</evidence>
<dbReference type="SMART" id="SM00406">
    <property type="entry name" value="IGv"/>
    <property type="match status" value="1"/>
</dbReference>
<evidence type="ECO:0000256" key="17">
    <source>
        <dbReference type="PROSITE-ProRule" id="PRU00323"/>
    </source>
</evidence>
<evidence type="ECO:0000256" key="15">
    <source>
        <dbReference type="ARBA" id="ARBA00042947"/>
    </source>
</evidence>
<dbReference type="Proteomes" id="UP000727407">
    <property type="component" value="Unassembled WGS sequence"/>
</dbReference>
<dbReference type="SUPFAM" id="SSF56436">
    <property type="entry name" value="C-type lectin-like"/>
    <property type="match status" value="4"/>
</dbReference>
<keyword evidence="6 19" id="KW-0732">Signal</keyword>
<dbReference type="Pfam" id="PF00193">
    <property type="entry name" value="Xlink"/>
    <property type="match status" value="3"/>
</dbReference>
<dbReference type="SMART" id="SM00032">
    <property type="entry name" value="CCP"/>
    <property type="match status" value="1"/>
</dbReference>
<comment type="caution">
    <text evidence="17">Lacks conserved residue(s) required for the propagation of feature annotation.</text>
</comment>
<feature type="disulfide bond" evidence="17">
    <location>
        <begin position="298"/>
        <end position="319"/>
    </location>
</feature>
<dbReference type="SMART" id="SM00409">
    <property type="entry name" value="IG"/>
    <property type="match status" value="1"/>
</dbReference>
<feature type="compositionally biased region" description="Low complexity" evidence="18">
    <location>
        <begin position="670"/>
        <end position="683"/>
    </location>
</feature>
<evidence type="ECO:0000259" key="20">
    <source>
        <dbReference type="PROSITE" id="PS50041"/>
    </source>
</evidence>
<keyword evidence="8" id="KW-0654">Proteoglycan</keyword>
<dbReference type="GO" id="GO:0007417">
    <property type="term" value="P:central nervous system development"/>
    <property type="evidence" value="ECO:0007669"/>
    <property type="project" value="TreeGrafter"/>
</dbReference>
<feature type="compositionally biased region" description="Low complexity" evidence="18">
    <location>
        <begin position="808"/>
        <end position="824"/>
    </location>
</feature>
<evidence type="ECO:0000256" key="1">
    <source>
        <dbReference type="ARBA" id="ARBA00004498"/>
    </source>
</evidence>
<accession>A0A8J4U5M6</accession>
<dbReference type="FunFam" id="3.10.100.10:FF:000002">
    <property type="entry name" value="Hyaluronan proteoglycan link protein 1"/>
    <property type="match status" value="1"/>
</dbReference>
<dbReference type="InterPro" id="IPR001304">
    <property type="entry name" value="C-type_lectin-like"/>
</dbReference>
<feature type="domain" description="C-type lectin" evidence="20">
    <location>
        <begin position="927"/>
        <end position="1038"/>
    </location>
</feature>
<dbReference type="InterPro" id="IPR016186">
    <property type="entry name" value="C-type_lectin-like/link_sf"/>
</dbReference>
<dbReference type="SMART" id="SM00445">
    <property type="entry name" value="LINK"/>
    <property type="match status" value="3"/>
</dbReference>
<dbReference type="FunFam" id="2.10.70.10:FF:000003">
    <property type="entry name" value="Versican core protein"/>
    <property type="match status" value="1"/>
</dbReference>
<keyword evidence="25" id="KW-1185">Reference proteome</keyword>
<dbReference type="InterPro" id="IPR007110">
    <property type="entry name" value="Ig-like_dom"/>
</dbReference>
<dbReference type="Pfam" id="PF00084">
    <property type="entry name" value="Sushi"/>
    <property type="match status" value="1"/>
</dbReference>
<dbReference type="GO" id="GO:0005615">
    <property type="term" value="C:extracellular space"/>
    <property type="evidence" value="ECO:0007669"/>
    <property type="project" value="TreeGrafter"/>
</dbReference>
<evidence type="ECO:0000256" key="7">
    <source>
        <dbReference type="ARBA" id="ARBA00022737"/>
    </source>
</evidence>
<evidence type="ECO:0000256" key="11">
    <source>
        <dbReference type="ARBA" id="ARBA00023290"/>
    </source>
</evidence>
<evidence type="ECO:0000259" key="22">
    <source>
        <dbReference type="PROSITE" id="PS50923"/>
    </source>
</evidence>
<dbReference type="InterPro" id="IPR000436">
    <property type="entry name" value="Sushi_SCR_CCP_dom"/>
</dbReference>
<feature type="domain" description="Link" evidence="23">
    <location>
        <begin position="254"/>
        <end position="351"/>
    </location>
</feature>
<evidence type="ECO:0000256" key="12">
    <source>
        <dbReference type="ARBA" id="ARBA00023319"/>
    </source>
</evidence>
<dbReference type="Pfam" id="PF00059">
    <property type="entry name" value="Lectin_C"/>
    <property type="match status" value="1"/>
</dbReference>
<dbReference type="PROSITE" id="PS50041">
    <property type="entry name" value="C_TYPE_LECTIN_2"/>
    <property type="match status" value="1"/>
</dbReference>
<keyword evidence="4" id="KW-0272">Extracellular matrix</keyword>
<dbReference type="Gene3D" id="2.10.70.10">
    <property type="entry name" value="Complement Module, domain 1"/>
    <property type="match status" value="1"/>
</dbReference>
<evidence type="ECO:0000256" key="8">
    <source>
        <dbReference type="ARBA" id="ARBA00022974"/>
    </source>
</evidence>
<dbReference type="Gene3D" id="2.60.40.10">
    <property type="entry name" value="Immunoglobulins"/>
    <property type="match status" value="1"/>
</dbReference>
<organism evidence="24 25">
    <name type="scientific">Clarias magur</name>
    <name type="common">Asian catfish</name>
    <name type="synonym">Macropteronotus magur</name>
    <dbReference type="NCBI Taxonomy" id="1594786"/>
    <lineage>
        <taxon>Eukaryota</taxon>
        <taxon>Metazoa</taxon>
        <taxon>Chordata</taxon>
        <taxon>Craniata</taxon>
        <taxon>Vertebrata</taxon>
        <taxon>Euteleostomi</taxon>
        <taxon>Actinopterygii</taxon>
        <taxon>Neopterygii</taxon>
        <taxon>Teleostei</taxon>
        <taxon>Ostariophysi</taxon>
        <taxon>Siluriformes</taxon>
        <taxon>Clariidae</taxon>
        <taxon>Clarias</taxon>
    </lineage>
</organism>
<feature type="disulfide bond" evidence="17">
    <location>
        <begin position="518"/>
        <end position="539"/>
    </location>
</feature>
<dbReference type="GO" id="GO:0072534">
    <property type="term" value="C:perineuronal net"/>
    <property type="evidence" value="ECO:0007669"/>
    <property type="project" value="TreeGrafter"/>
</dbReference>
<dbReference type="SMART" id="SM00034">
    <property type="entry name" value="CLECT"/>
    <property type="match status" value="1"/>
</dbReference>
<feature type="compositionally biased region" description="Low complexity" evidence="18">
    <location>
        <begin position="730"/>
        <end position="759"/>
    </location>
</feature>
<dbReference type="CDD" id="cd00033">
    <property type="entry name" value="CCP"/>
    <property type="match status" value="1"/>
</dbReference>
<dbReference type="InterPro" id="IPR000538">
    <property type="entry name" value="Link_dom"/>
</dbReference>
<dbReference type="PROSITE" id="PS50923">
    <property type="entry name" value="SUSHI"/>
    <property type="match status" value="1"/>
</dbReference>
<feature type="compositionally biased region" description="Polar residues" evidence="18">
    <location>
        <begin position="623"/>
        <end position="639"/>
    </location>
</feature>
<dbReference type="GO" id="GO:0005540">
    <property type="term" value="F:hyaluronic acid binding"/>
    <property type="evidence" value="ECO:0007669"/>
    <property type="project" value="UniProtKB-KW"/>
</dbReference>
<evidence type="ECO:0000256" key="18">
    <source>
        <dbReference type="SAM" id="MobiDB-lite"/>
    </source>
</evidence>
<evidence type="ECO:0000259" key="21">
    <source>
        <dbReference type="PROSITE" id="PS50835"/>
    </source>
</evidence>
<dbReference type="FunFam" id="3.10.100.10:FF:000001">
    <property type="entry name" value="Hyaluronan proteoglycan link protein 1"/>
    <property type="match status" value="1"/>
</dbReference>
<dbReference type="GO" id="GO:0001501">
    <property type="term" value="P:skeletal system development"/>
    <property type="evidence" value="ECO:0007669"/>
    <property type="project" value="TreeGrafter"/>
</dbReference>
<dbReference type="InterPro" id="IPR050691">
    <property type="entry name" value="Hyaluronan_bind_Proteoglycan"/>
</dbReference>
<dbReference type="SUPFAM" id="SSF57535">
    <property type="entry name" value="Complement control module/SCR domain"/>
    <property type="match status" value="1"/>
</dbReference>
<feature type="region of interest" description="Disordered" evidence="18">
    <location>
        <begin position="576"/>
        <end position="683"/>
    </location>
</feature>
<feature type="domain" description="Ig-like" evidence="21">
    <location>
        <begin position="35"/>
        <end position="150"/>
    </location>
</feature>
<feature type="compositionally biased region" description="Polar residues" evidence="18">
    <location>
        <begin position="658"/>
        <end position="669"/>
    </location>
</feature>
<keyword evidence="11" id="KW-0373">Hyaluronic acid</keyword>
<feature type="disulfide bond" evidence="16">
    <location>
        <begin position="1044"/>
        <end position="1087"/>
    </location>
</feature>
<evidence type="ECO:0000256" key="2">
    <source>
        <dbReference type="ARBA" id="ARBA00006838"/>
    </source>
</evidence>
<feature type="domain" description="Sushi" evidence="22">
    <location>
        <begin position="1042"/>
        <end position="1102"/>
    </location>
</feature>
<dbReference type="EMBL" id="QNUK01000494">
    <property type="protein sequence ID" value="KAF5892527.1"/>
    <property type="molecule type" value="Genomic_DNA"/>
</dbReference>
<keyword evidence="10" id="KW-0325">Glycoprotein</keyword>
<feature type="disulfide bond" evidence="16">
    <location>
        <begin position="1073"/>
        <end position="1100"/>
    </location>
</feature>
<evidence type="ECO:0000256" key="9">
    <source>
        <dbReference type="ARBA" id="ARBA00023157"/>
    </source>
</evidence>
<dbReference type="Gene3D" id="3.10.100.10">
    <property type="entry name" value="Mannose-Binding Protein A, subunit A"/>
    <property type="match status" value="4"/>
</dbReference>
<feature type="region of interest" description="Disordered" evidence="18">
    <location>
        <begin position="730"/>
        <end position="761"/>
    </location>
</feature>
<evidence type="ECO:0000313" key="25">
    <source>
        <dbReference type="Proteomes" id="UP000727407"/>
    </source>
</evidence>
<feature type="compositionally biased region" description="Low complexity" evidence="18">
    <location>
        <begin position="640"/>
        <end position="654"/>
    </location>
</feature>
<evidence type="ECO:0000256" key="13">
    <source>
        <dbReference type="ARBA" id="ARBA00038272"/>
    </source>
</evidence>
<protein>
    <recommendedName>
        <fullName evidence="14">Aggrecan core protein</fullName>
    </recommendedName>
    <alternativeName>
        <fullName evidence="15">Cartilage-specific proteoglycan core protein</fullName>
    </alternativeName>
</protein>
<dbReference type="GO" id="GO:0046872">
    <property type="term" value="F:metal ion binding"/>
    <property type="evidence" value="ECO:0007669"/>
    <property type="project" value="UniProtKB-KW"/>
</dbReference>
<dbReference type="InterPro" id="IPR035976">
    <property type="entry name" value="Sushi/SCR/CCP_sf"/>
</dbReference>
<dbReference type="InterPro" id="IPR016187">
    <property type="entry name" value="CTDL_fold"/>
</dbReference>
<dbReference type="InterPro" id="IPR036179">
    <property type="entry name" value="Ig-like_dom_sf"/>
</dbReference>
<dbReference type="InterPro" id="IPR013783">
    <property type="entry name" value="Ig-like_fold"/>
</dbReference>
<dbReference type="PROSITE" id="PS50835">
    <property type="entry name" value="IG_LIKE"/>
    <property type="match status" value="1"/>
</dbReference>
<keyword evidence="3" id="KW-0964">Secreted</keyword>
<keyword evidence="12" id="KW-0393">Immunoglobulin domain</keyword>
<keyword evidence="5" id="KW-0479">Metal-binding</keyword>
<gene>
    <name evidence="24" type="ORF">DAT39_017768</name>
</gene>
<dbReference type="CDD" id="cd03517">
    <property type="entry name" value="Link_domain_CSPGs_modules_1_3"/>
    <property type="match status" value="1"/>
</dbReference>
<dbReference type="GO" id="GO:0045202">
    <property type="term" value="C:synapse"/>
    <property type="evidence" value="ECO:0007669"/>
    <property type="project" value="TreeGrafter"/>
</dbReference>
<dbReference type="PRINTS" id="PR01265">
    <property type="entry name" value="LINKMODULE"/>
</dbReference>
<proteinExistence type="inferred from homology"/>
<dbReference type="PROSITE" id="PS50963">
    <property type="entry name" value="LINK_2"/>
    <property type="match status" value="3"/>
</dbReference>
<dbReference type="CDD" id="cd03520">
    <property type="entry name" value="Link_domain_CSPGs_modules_2_4"/>
    <property type="match status" value="1"/>
</dbReference>
<dbReference type="GO" id="GO:0010001">
    <property type="term" value="P:glial cell differentiation"/>
    <property type="evidence" value="ECO:0007669"/>
    <property type="project" value="TreeGrafter"/>
</dbReference>
<feature type="domain" description="Link" evidence="23">
    <location>
        <begin position="472"/>
        <end position="571"/>
    </location>
</feature>
<feature type="compositionally biased region" description="Low complexity" evidence="18">
    <location>
        <begin position="580"/>
        <end position="608"/>
    </location>
</feature>
<name>A0A8J4U5M6_CLAMG</name>
<feature type="compositionally biased region" description="Low complexity" evidence="18">
    <location>
        <begin position="840"/>
        <end position="855"/>
    </location>
</feature>
<dbReference type="FunFam" id="3.10.100.10:FF:000009">
    <property type="entry name" value="Aggrecan core protein"/>
    <property type="match status" value="1"/>
</dbReference>
<evidence type="ECO:0000256" key="6">
    <source>
        <dbReference type="ARBA" id="ARBA00022729"/>
    </source>
</evidence>
<dbReference type="SUPFAM" id="SSF48726">
    <property type="entry name" value="Immunoglobulin"/>
    <property type="match status" value="1"/>
</dbReference>
<feature type="region of interest" description="Disordered" evidence="18">
    <location>
        <begin position="792"/>
        <end position="855"/>
    </location>
</feature>
<evidence type="ECO:0000313" key="24">
    <source>
        <dbReference type="EMBL" id="KAF5892527.1"/>
    </source>
</evidence>
<comment type="similarity">
    <text evidence="13">Belongs to the HAPLN family.</text>
</comment>
<dbReference type="GO" id="GO:0007155">
    <property type="term" value="P:cell adhesion"/>
    <property type="evidence" value="ECO:0007669"/>
    <property type="project" value="InterPro"/>
</dbReference>
<comment type="similarity">
    <text evidence="2">Belongs to the aggrecan/versican proteoglycan family.</text>
</comment>
<dbReference type="GO" id="GO:0002052">
    <property type="term" value="P:positive regulation of neuroblast proliferation"/>
    <property type="evidence" value="ECO:0007669"/>
    <property type="project" value="TreeGrafter"/>
</dbReference>
<dbReference type="PANTHER" id="PTHR22804:SF42">
    <property type="entry name" value="AGGRECAN CORE PROTEIN"/>
    <property type="match status" value="1"/>
</dbReference>